<evidence type="ECO:0000256" key="1">
    <source>
        <dbReference type="ARBA" id="ARBA00022614"/>
    </source>
</evidence>
<dbReference type="EMBL" id="NBSK02000006">
    <property type="protein sequence ID" value="KAJ0200561.1"/>
    <property type="molecule type" value="Genomic_DNA"/>
</dbReference>
<organism evidence="4 5">
    <name type="scientific">Lactuca sativa</name>
    <name type="common">Garden lettuce</name>
    <dbReference type="NCBI Taxonomy" id="4236"/>
    <lineage>
        <taxon>Eukaryota</taxon>
        <taxon>Viridiplantae</taxon>
        <taxon>Streptophyta</taxon>
        <taxon>Embryophyta</taxon>
        <taxon>Tracheophyta</taxon>
        <taxon>Spermatophyta</taxon>
        <taxon>Magnoliopsida</taxon>
        <taxon>eudicotyledons</taxon>
        <taxon>Gunneridae</taxon>
        <taxon>Pentapetalae</taxon>
        <taxon>asterids</taxon>
        <taxon>campanulids</taxon>
        <taxon>Asterales</taxon>
        <taxon>Asteraceae</taxon>
        <taxon>Cichorioideae</taxon>
        <taxon>Cichorieae</taxon>
        <taxon>Lactucinae</taxon>
        <taxon>Lactuca</taxon>
    </lineage>
</organism>
<name>A0A9R1V9A6_LACSA</name>
<dbReference type="Proteomes" id="UP000235145">
    <property type="component" value="Unassembled WGS sequence"/>
</dbReference>
<evidence type="ECO:0000259" key="3">
    <source>
        <dbReference type="Pfam" id="PF08263"/>
    </source>
</evidence>
<dbReference type="AlphaFoldDB" id="A0A9R1V9A6"/>
<comment type="caution">
    <text evidence="4">The sequence shown here is derived from an EMBL/GenBank/DDBJ whole genome shotgun (WGS) entry which is preliminary data.</text>
</comment>
<accession>A0A9R1V9A6</accession>
<sequence>MATTTANQLVAVAVGGVGDDNGVVNKCLDQERHVLLYFKYLLQDPDGRLMTWTAKLDISHCNLGGEISHALHNLSNLYSRSFLQLFSWNHSHFYWFHDSIKIPHPPSQ</sequence>
<dbReference type="InterPro" id="IPR032675">
    <property type="entry name" value="LRR_dom_sf"/>
</dbReference>
<keyword evidence="1" id="KW-0433">Leucine-rich repeat</keyword>
<gene>
    <name evidence="4" type="ORF">LSAT_V11C600317720</name>
</gene>
<protein>
    <recommendedName>
        <fullName evidence="3">Leucine-rich repeat-containing N-terminal plant-type domain-containing protein</fullName>
    </recommendedName>
</protein>
<reference evidence="4 5" key="1">
    <citation type="journal article" date="2017" name="Nat. Commun.">
        <title>Genome assembly with in vitro proximity ligation data and whole-genome triplication in lettuce.</title>
        <authorList>
            <person name="Reyes-Chin-Wo S."/>
            <person name="Wang Z."/>
            <person name="Yang X."/>
            <person name="Kozik A."/>
            <person name="Arikit S."/>
            <person name="Song C."/>
            <person name="Xia L."/>
            <person name="Froenicke L."/>
            <person name="Lavelle D.O."/>
            <person name="Truco M.J."/>
            <person name="Xia R."/>
            <person name="Zhu S."/>
            <person name="Xu C."/>
            <person name="Xu H."/>
            <person name="Xu X."/>
            <person name="Cox K."/>
            <person name="Korf I."/>
            <person name="Meyers B.C."/>
            <person name="Michelmore R.W."/>
        </authorList>
    </citation>
    <scope>NUCLEOTIDE SEQUENCE [LARGE SCALE GENOMIC DNA]</scope>
    <source>
        <strain evidence="5">cv. Salinas</strain>
        <tissue evidence="4">Seedlings</tissue>
    </source>
</reference>
<proteinExistence type="predicted"/>
<evidence type="ECO:0000313" key="4">
    <source>
        <dbReference type="EMBL" id="KAJ0200561.1"/>
    </source>
</evidence>
<evidence type="ECO:0000313" key="5">
    <source>
        <dbReference type="Proteomes" id="UP000235145"/>
    </source>
</evidence>
<feature type="domain" description="Leucine-rich repeat-containing N-terminal plant-type" evidence="3">
    <location>
        <begin position="29"/>
        <end position="62"/>
    </location>
</feature>
<evidence type="ECO:0000256" key="2">
    <source>
        <dbReference type="ARBA" id="ARBA00022737"/>
    </source>
</evidence>
<dbReference type="Pfam" id="PF08263">
    <property type="entry name" value="LRRNT_2"/>
    <property type="match status" value="1"/>
</dbReference>
<dbReference type="InterPro" id="IPR013210">
    <property type="entry name" value="LRR_N_plant-typ"/>
</dbReference>
<keyword evidence="5" id="KW-1185">Reference proteome</keyword>
<keyword evidence="2" id="KW-0677">Repeat</keyword>
<dbReference type="Gene3D" id="3.80.10.10">
    <property type="entry name" value="Ribonuclease Inhibitor"/>
    <property type="match status" value="1"/>
</dbReference>